<dbReference type="EMBL" id="JACHDP010000001">
    <property type="protein sequence ID" value="MBB5475803.1"/>
    <property type="molecule type" value="Genomic_DNA"/>
</dbReference>
<evidence type="ECO:0000313" key="2">
    <source>
        <dbReference type="Proteomes" id="UP000586947"/>
    </source>
</evidence>
<name>A0A840VG86_9ACTN</name>
<organism evidence="1 2">
    <name type="scientific">Micromonospora parathelypteridis</name>
    <dbReference type="NCBI Taxonomy" id="1839617"/>
    <lineage>
        <taxon>Bacteria</taxon>
        <taxon>Bacillati</taxon>
        <taxon>Actinomycetota</taxon>
        <taxon>Actinomycetes</taxon>
        <taxon>Micromonosporales</taxon>
        <taxon>Micromonosporaceae</taxon>
        <taxon>Micromonospora</taxon>
    </lineage>
</organism>
<dbReference type="Proteomes" id="UP000586947">
    <property type="component" value="Unassembled WGS sequence"/>
</dbReference>
<dbReference type="AlphaFoldDB" id="A0A840VG86"/>
<dbReference type="PROSITE" id="PS51257">
    <property type="entry name" value="PROKAR_LIPOPROTEIN"/>
    <property type="match status" value="1"/>
</dbReference>
<comment type="caution">
    <text evidence="1">The sequence shown here is derived from an EMBL/GenBank/DDBJ whole genome shotgun (WGS) entry which is preliminary data.</text>
</comment>
<keyword evidence="2" id="KW-1185">Reference proteome</keyword>
<evidence type="ECO:0008006" key="3">
    <source>
        <dbReference type="Google" id="ProtNLM"/>
    </source>
</evidence>
<evidence type="ECO:0000313" key="1">
    <source>
        <dbReference type="EMBL" id="MBB5475803.1"/>
    </source>
</evidence>
<proteinExistence type="predicted"/>
<sequence>MTGRRTGRALLAGALLLTLLAAGCGVRPSRVITGRSAVSGPSVGTGLYLLAQGELVLVLRPAKADASPANAVALLAAGPDDNERGQGLTTEVPVELGPVKVGAGADRSAGLIALTTGAAQPLSANAADQIICTVADAAAQVGLADDFAPVTIVGPDGARPPRPCPIK</sequence>
<reference evidence="1 2" key="1">
    <citation type="submission" date="2020-08" db="EMBL/GenBank/DDBJ databases">
        <title>Sequencing the genomes of 1000 actinobacteria strains.</title>
        <authorList>
            <person name="Klenk H.-P."/>
        </authorList>
    </citation>
    <scope>NUCLEOTIDE SEQUENCE [LARGE SCALE GENOMIC DNA]</scope>
    <source>
        <strain evidence="1 2">DSM 103125</strain>
    </source>
</reference>
<accession>A0A840VG86</accession>
<gene>
    <name evidence="1" type="ORF">HNR20_000308</name>
</gene>
<protein>
    <recommendedName>
        <fullName evidence="3">GerMN domain-containing protein</fullName>
    </recommendedName>
</protein>
<dbReference type="RefSeq" id="WP_184175749.1">
    <property type="nucleotide sequence ID" value="NZ_BMNF01000006.1"/>
</dbReference>